<feature type="binding site" evidence="7">
    <location>
        <position position="120"/>
    </location>
    <ligand>
        <name>L-glutamine</name>
        <dbReference type="ChEBI" id="CHEBI:58359"/>
    </ligand>
</feature>
<feature type="domain" description="CN hydrolase" evidence="10">
    <location>
        <begin position="1"/>
        <end position="251"/>
    </location>
</feature>
<dbReference type="Proteomes" id="UP000502260">
    <property type="component" value="Chromosome"/>
</dbReference>
<reference evidence="12" key="1">
    <citation type="submission" date="2020-03" db="EMBL/GenBank/DDBJ databases">
        <title>Complete genome sequence of sulfur-oxidizing bacterium skT11.</title>
        <authorList>
            <person name="Kanda M."/>
            <person name="Kojima H."/>
            <person name="Fukui M."/>
        </authorList>
    </citation>
    <scope>NUCLEOTIDE SEQUENCE [LARGE SCALE GENOMIC DNA]</scope>
    <source>
        <strain evidence="12">skT11</strain>
    </source>
</reference>
<dbReference type="NCBIfam" id="NF010588">
    <property type="entry name" value="PRK13981.1"/>
    <property type="match status" value="1"/>
</dbReference>
<dbReference type="GO" id="GO:0008795">
    <property type="term" value="F:NAD+ synthase activity"/>
    <property type="evidence" value="ECO:0007669"/>
    <property type="project" value="UniProtKB-UniRule"/>
</dbReference>
<keyword evidence="3 7" id="KW-0436">Ligase</keyword>
<comment type="pathway">
    <text evidence="1 7 8">Cofactor biosynthesis; NAD(+) biosynthesis; NAD(+) from deamido-NAD(+) (L-Gln route): step 1/1.</text>
</comment>
<dbReference type="GO" id="GO:0004359">
    <property type="term" value="F:glutaminase activity"/>
    <property type="evidence" value="ECO:0007669"/>
    <property type="project" value="InterPro"/>
</dbReference>
<dbReference type="SUPFAM" id="SSF56317">
    <property type="entry name" value="Carbon-nitrogen hydrolase"/>
    <property type="match status" value="1"/>
</dbReference>
<dbReference type="InterPro" id="IPR014729">
    <property type="entry name" value="Rossmann-like_a/b/a_fold"/>
</dbReference>
<sequence length="556" mass="60052">MNIALAQCNFTVGDIAGNAAKLLSFARQAKAEGAEIVVFSELALTGYYPMDLLDEPWFVARQEAALNEVATASAAIGVTLVFGAATASTKGYGKPRYNSLVVAENGRIAAVYHKQLLPTYNIFDEARHFEPGSESLVWALNGVKIGFLICEDGWNEDGAQYQANPWEGVRGADLVIAINASPSDIGKPKRREQLFTRLAAKYALPLVYVNQVGANDSIVYDGHSFACNSDGTVRARMAGFAEDLRSVQFDLPSRSFAPALAAPFDDTREAFMFAQLTLGIRDYVAKTGMKTVVVGSSGGIDSALVLALAALAIGPENVTAITMPGPYSSPGSVLDSRALCENFAIELLEWPIGGGFDWALGAFEAAVGEAPSKLTRENLQARLRGLALMAYSNHRGALVLSTGNKSEMSVGYATLYGDMNGGLNPLGDLYKTEVYALAQWINRSFPATPIPAAILEKAPSAELAPGQKDEDSLPPYPVLDEILKYQIEGERLPHEEYQQARHFVSDLLANGQEALVKRVWQMVAKSEFKRRQAPPIIRVRARAFGSGRQMPVAAKY</sequence>
<feature type="binding site" evidence="7">
    <location>
        <position position="187"/>
    </location>
    <ligand>
        <name>L-glutamine</name>
        <dbReference type="ChEBI" id="CHEBI:58359"/>
    </ligand>
</feature>
<dbReference type="PANTHER" id="PTHR23090:SF9">
    <property type="entry name" value="GLUTAMINE-DEPENDENT NAD(+) SYNTHETASE"/>
    <property type="match status" value="1"/>
</dbReference>
<feature type="active site" description="Proton acceptor; for glutaminase activity" evidence="7">
    <location>
        <position position="41"/>
    </location>
</feature>
<evidence type="ECO:0000313" key="11">
    <source>
        <dbReference type="EMBL" id="BCB26631.1"/>
    </source>
</evidence>
<dbReference type="KEGG" id="slac:SKTS_15170"/>
<feature type="binding site" evidence="7">
    <location>
        <position position="181"/>
    </location>
    <ligand>
        <name>L-glutamine</name>
        <dbReference type="ChEBI" id="CHEBI:58359"/>
    </ligand>
</feature>
<evidence type="ECO:0000256" key="8">
    <source>
        <dbReference type="PIRNR" id="PIRNR006630"/>
    </source>
</evidence>
<dbReference type="InterPro" id="IPR003694">
    <property type="entry name" value="NAD_synthase"/>
</dbReference>
<dbReference type="PROSITE" id="PS50263">
    <property type="entry name" value="CN_HYDROLASE"/>
    <property type="match status" value="1"/>
</dbReference>
<feature type="binding site" evidence="7">
    <location>
        <position position="407"/>
    </location>
    <ligand>
        <name>deamido-NAD(+)</name>
        <dbReference type="ChEBI" id="CHEBI:58437"/>
        <note>ligand shared between two neighboring subunits</note>
    </ligand>
</feature>
<dbReference type="InterPro" id="IPR022310">
    <property type="entry name" value="NAD/GMP_synthase"/>
</dbReference>
<keyword evidence="5 7" id="KW-0067">ATP-binding</keyword>
<dbReference type="SUPFAM" id="SSF52402">
    <property type="entry name" value="Adenine nucleotide alpha hydrolases-like"/>
    <property type="match status" value="1"/>
</dbReference>
<keyword evidence="4 7" id="KW-0547">Nucleotide-binding</keyword>
<dbReference type="CDD" id="cd07570">
    <property type="entry name" value="GAT_Gln-NAD-synth"/>
    <property type="match status" value="1"/>
</dbReference>
<dbReference type="GO" id="GO:0009435">
    <property type="term" value="P:NAD+ biosynthetic process"/>
    <property type="evidence" value="ECO:0007669"/>
    <property type="project" value="UniProtKB-UniRule"/>
</dbReference>
<organism evidence="11 12">
    <name type="scientific">Sulfurimicrobium lacus</name>
    <dbReference type="NCBI Taxonomy" id="2715678"/>
    <lineage>
        <taxon>Bacteria</taxon>
        <taxon>Pseudomonadati</taxon>
        <taxon>Pseudomonadota</taxon>
        <taxon>Betaproteobacteria</taxon>
        <taxon>Nitrosomonadales</taxon>
        <taxon>Sulfuricellaceae</taxon>
        <taxon>Sulfurimicrobium</taxon>
    </lineage>
</organism>
<feature type="binding site" evidence="7">
    <location>
        <position position="529"/>
    </location>
    <ligand>
        <name>deamido-NAD(+)</name>
        <dbReference type="ChEBI" id="CHEBI:58437"/>
        <note>ligand shared between two neighboring subunits</note>
    </ligand>
</feature>
<dbReference type="Pfam" id="PF02540">
    <property type="entry name" value="NAD_synthase"/>
    <property type="match status" value="1"/>
</dbReference>
<dbReference type="HAMAP" id="MF_02090">
    <property type="entry name" value="NadE_glutamine_dep"/>
    <property type="match status" value="1"/>
</dbReference>
<comment type="similarity">
    <text evidence="9">Belongs to the NAD synthetase family.</text>
</comment>
<dbReference type="GO" id="GO:0005737">
    <property type="term" value="C:cytoplasm"/>
    <property type="evidence" value="ECO:0007669"/>
    <property type="project" value="InterPro"/>
</dbReference>
<dbReference type="GO" id="GO:0003952">
    <property type="term" value="F:NAD+ synthase (glutamine-hydrolyzing) activity"/>
    <property type="evidence" value="ECO:0007669"/>
    <property type="project" value="UniProtKB-UniRule"/>
</dbReference>
<dbReference type="CDD" id="cd00553">
    <property type="entry name" value="NAD_synthase"/>
    <property type="match status" value="1"/>
</dbReference>
<dbReference type="NCBIfam" id="TIGR00552">
    <property type="entry name" value="nadE"/>
    <property type="match status" value="1"/>
</dbReference>
<dbReference type="Gene3D" id="3.40.50.620">
    <property type="entry name" value="HUPs"/>
    <property type="match status" value="1"/>
</dbReference>
<feature type="binding site" evidence="7">
    <location>
        <position position="378"/>
    </location>
    <ligand>
        <name>deamido-NAD(+)</name>
        <dbReference type="ChEBI" id="CHEBI:58437"/>
        <note>ligand shared between two neighboring subunits</note>
    </ligand>
</feature>
<evidence type="ECO:0000256" key="1">
    <source>
        <dbReference type="ARBA" id="ARBA00005188"/>
    </source>
</evidence>
<protein>
    <recommendedName>
        <fullName evidence="7 8">Glutamine-dependent NAD(+) synthetase</fullName>
        <ecNumber evidence="7 8">6.3.5.1</ecNumber>
    </recommendedName>
    <alternativeName>
        <fullName evidence="7 8">NAD(+) synthase [glutamine-hydrolyzing]</fullName>
    </alternativeName>
</protein>
<feature type="binding site" evidence="7">
    <location>
        <position position="402"/>
    </location>
    <ligand>
        <name>ATP</name>
        <dbReference type="ChEBI" id="CHEBI:30616"/>
    </ligand>
</feature>
<dbReference type="AlphaFoldDB" id="A0A6F8VBV9"/>
<evidence type="ECO:0000259" key="10">
    <source>
        <dbReference type="PROSITE" id="PS50263"/>
    </source>
</evidence>
<feature type="binding site" evidence="7">
    <location>
        <begin position="295"/>
        <end position="302"/>
    </location>
    <ligand>
        <name>ATP</name>
        <dbReference type="ChEBI" id="CHEBI:30616"/>
    </ligand>
</feature>
<dbReference type="FunFam" id="3.40.50.620:FF:000106">
    <property type="entry name" value="Glutamine-dependent NAD(+) synthetase"/>
    <property type="match status" value="1"/>
</dbReference>
<accession>A0A6F8VBV9</accession>
<evidence type="ECO:0000313" key="12">
    <source>
        <dbReference type="Proteomes" id="UP000502260"/>
    </source>
</evidence>
<dbReference type="InterPro" id="IPR003010">
    <property type="entry name" value="C-N_Hydrolase"/>
</dbReference>
<dbReference type="GO" id="GO:0005524">
    <property type="term" value="F:ATP binding"/>
    <property type="evidence" value="ECO:0007669"/>
    <property type="project" value="UniProtKB-UniRule"/>
</dbReference>
<dbReference type="EMBL" id="AP022853">
    <property type="protein sequence ID" value="BCB26631.1"/>
    <property type="molecule type" value="Genomic_DNA"/>
</dbReference>
<comment type="similarity">
    <text evidence="2 7 8">In the C-terminal section; belongs to the NAD synthetase family.</text>
</comment>
<dbReference type="PANTHER" id="PTHR23090">
    <property type="entry name" value="NH 3 /GLUTAMINE-DEPENDENT NAD + SYNTHETASE"/>
    <property type="match status" value="1"/>
</dbReference>
<comment type="function">
    <text evidence="7">Catalyzes the ATP-dependent amidation of deamido-NAD to form NAD. Uses L-glutamine as a nitrogen source.</text>
</comment>
<dbReference type="Gene3D" id="3.60.110.10">
    <property type="entry name" value="Carbon-nitrogen hydrolase"/>
    <property type="match status" value="1"/>
</dbReference>
<dbReference type="InterPro" id="IPR036526">
    <property type="entry name" value="C-N_Hydrolase_sf"/>
</dbReference>
<evidence type="ECO:0000256" key="9">
    <source>
        <dbReference type="RuleBase" id="RU003811"/>
    </source>
</evidence>
<dbReference type="RefSeq" id="WP_173062718.1">
    <property type="nucleotide sequence ID" value="NZ_AP022853.1"/>
</dbReference>
<dbReference type="Pfam" id="PF00795">
    <property type="entry name" value="CN_hydrolase"/>
    <property type="match status" value="1"/>
</dbReference>
<keyword evidence="6 7" id="KW-0520">NAD</keyword>
<evidence type="ECO:0000256" key="5">
    <source>
        <dbReference type="ARBA" id="ARBA00022840"/>
    </source>
</evidence>
<gene>
    <name evidence="11" type="primary">nadE_1</name>
    <name evidence="7" type="synonym">nadE</name>
    <name evidence="11" type="ORF">SKTS_15170</name>
</gene>
<comment type="catalytic activity">
    <reaction evidence="7 8">
        <text>deamido-NAD(+) + L-glutamine + ATP + H2O = L-glutamate + AMP + diphosphate + NAD(+) + H(+)</text>
        <dbReference type="Rhea" id="RHEA:24384"/>
        <dbReference type="ChEBI" id="CHEBI:15377"/>
        <dbReference type="ChEBI" id="CHEBI:15378"/>
        <dbReference type="ChEBI" id="CHEBI:29985"/>
        <dbReference type="ChEBI" id="CHEBI:30616"/>
        <dbReference type="ChEBI" id="CHEBI:33019"/>
        <dbReference type="ChEBI" id="CHEBI:57540"/>
        <dbReference type="ChEBI" id="CHEBI:58359"/>
        <dbReference type="ChEBI" id="CHEBI:58437"/>
        <dbReference type="ChEBI" id="CHEBI:456215"/>
        <dbReference type="EC" id="6.3.5.1"/>
    </reaction>
</comment>
<evidence type="ECO:0000256" key="6">
    <source>
        <dbReference type="ARBA" id="ARBA00023027"/>
    </source>
</evidence>
<comment type="caution">
    <text evidence="7">Lacks conserved residue(s) required for the propagation of feature annotation.</text>
</comment>
<keyword evidence="12" id="KW-1185">Reference proteome</keyword>
<evidence type="ECO:0000256" key="3">
    <source>
        <dbReference type="ARBA" id="ARBA00022598"/>
    </source>
</evidence>
<dbReference type="InterPro" id="IPR014445">
    <property type="entry name" value="Gln-dep_NAD_synthase"/>
</dbReference>
<evidence type="ECO:0000256" key="7">
    <source>
        <dbReference type="HAMAP-Rule" id="MF_02090"/>
    </source>
</evidence>
<feature type="active site" description="Nucleophile; for glutaminase activity" evidence="7">
    <location>
        <position position="150"/>
    </location>
</feature>
<evidence type="ECO:0000256" key="4">
    <source>
        <dbReference type="ARBA" id="ARBA00022741"/>
    </source>
</evidence>
<dbReference type="UniPathway" id="UPA00253">
    <property type="reaction ID" value="UER00334"/>
</dbReference>
<dbReference type="EC" id="6.3.5.1" evidence="7 8"/>
<feature type="active site" description="For glutaminase activity" evidence="7">
    <location>
        <position position="114"/>
    </location>
</feature>
<dbReference type="PIRSF" id="PIRSF006630">
    <property type="entry name" value="NADS_GAT"/>
    <property type="match status" value="1"/>
</dbReference>
<proteinExistence type="inferred from homology"/>
<evidence type="ECO:0000256" key="2">
    <source>
        <dbReference type="ARBA" id="ARBA00007145"/>
    </source>
</evidence>
<name>A0A6F8VBV9_9PROT</name>